<keyword evidence="2" id="KW-0812">Transmembrane</keyword>
<name>A0A371YYF1_9PROT</name>
<keyword evidence="1" id="KW-0175">Coiled coil</keyword>
<comment type="caution">
    <text evidence="3">The sequence shown here is derived from an EMBL/GenBank/DDBJ whole genome shotgun (WGS) entry which is preliminary data.</text>
</comment>
<dbReference type="GO" id="GO:0005886">
    <property type="term" value="C:plasma membrane"/>
    <property type="evidence" value="ECO:0007669"/>
    <property type="project" value="TreeGrafter"/>
</dbReference>
<gene>
    <name evidence="3" type="ORF">DY926_12315</name>
</gene>
<reference evidence="3 4" key="1">
    <citation type="submission" date="2018-08" db="EMBL/GenBank/DDBJ databases">
        <title>Komagataeibacter sp. AV 382.</title>
        <authorList>
            <person name="Skraban J."/>
            <person name="Trcek J."/>
        </authorList>
    </citation>
    <scope>NUCLEOTIDE SEQUENCE [LARGE SCALE GENOMIC DNA]</scope>
    <source>
        <strain evidence="3 4">AV 382</strain>
    </source>
</reference>
<dbReference type="PANTHER" id="PTHR32309">
    <property type="entry name" value="TYROSINE-PROTEIN KINASE"/>
    <property type="match status" value="1"/>
</dbReference>
<dbReference type="EMBL" id="QUWV01000113">
    <property type="protein sequence ID" value="RFD19257.1"/>
    <property type="molecule type" value="Genomic_DNA"/>
</dbReference>
<keyword evidence="2" id="KW-1133">Transmembrane helix</keyword>
<proteinExistence type="predicted"/>
<protein>
    <submittedName>
        <fullName evidence="3">Lipopolysaccharide biosynthesis protein</fullName>
    </submittedName>
</protein>
<evidence type="ECO:0000256" key="1">
    <source>
        <dbReference type="SAM" id="Coils"/>
    </source>
</evidence>
<dbReference type="AlphaFoldDB" id="A0A371YYF1"/>
<evidence type="ECO:0000313" key="3">
    <source>
        <dbReference type="EMBL" id="RFD19257.1"/>
    </source>
</evidence>
<dbReference type="GO" id="GO:0004713">
    <property type="term" value="F:protein tyrosine kinase activity"/>
    <property type="evidence" value="ECO:0007669"/>
    <property type="project" value="TreeGrafter"/>
</dbReference>
<keyword evidence="4" id="KW-1185">Reference proteome</keyword>
<feature type="coiled-coil region" evidence="1">
    <location>
        <begin position="115"/>
        <end position="214"/>
    </location>
</feature>
<feature type="transmembrane region" description="Helical" evidence="2">
    <location>
        <begin position="280"/>
        <end position="302"/>
    </location>
</feature>
<evidence type="ECO:0000256" key="2">
    <source>
        <dbReference type="SAM" id="Phobius"/>
    </source>
</evidence>
<keyword evidence="2" id="KW-0472">Membrane</keyword>
<dbReference type="Proteomes" id="UP000262371">
    <property type="component" value="Unassembled WGS sequence"/>
</dbReference>
<accession>A0A371YYF1</accession>
<dbReference type="PANTHER" id="PTHR32309:SF13">
    <property type="entry name" value="FERRIC ENTEROBACTIN TRANSPORT PROTEIN FEPE"/>
    <property type="match status" value="1"/>
</dbReference>
<sequence>MIPGAGMSSASSGLAEGFAVNTFMKSHDAVAALQARLNLVDIFRRPGTDFLSRLYSASPPPEKLLKYYLNHVDVVFHEDTGVTSLTVRAFRPDDAERITRTLLELGEQRINEFNARVSKNTVQIADKEVAEAEQRVRNIQQRLTAFRQKTGDLDPEKSSVAGISLIAQLQTELAQADTQLSQMLRYIDPSSPQVQTIKERIHALDQQIEQQRDMIGAKKQIALNVSDYDQMMLEREFAQINYNATASELQTARAEAMRQQVYIVRVVEPNMPSIPTYPHGVVMVAAIFVGGIVTLLIGRLLITGVKEHAI</sequence>
<evidence type="ECO:0000313" key="4">
    <source>
        <dbReference type="Proteomes" id="UP000262371"/>
    </source>
</evidence>
<organism evidence="3 4">
    <name type="scientific">Komagataeibacter melaceti</name>
    <dbReference type="NCBI Taxonomy" id="2766577"/>
    <lineage>
        <taxon>Bacteria</taxon>
        <taxon>Pseudomonadati</taxon>
        <taxon>Pseudomonadota</taxon>
        <taxon>Alphaproteobacteria</taxon>
        <taxon>Acetobacterales</taxon>
        <taxon>Acetobacteraceae</taxon>
        <taxon>Komagataeibacter</taxon>
    </lineage>
</organism>
<dbReference type="InterPro" id="IPR050445">
    <property type="entry name" value="Bact_polysacc_biosynth/exp"/>
</dbReference>